<evidence type="ECO:0000256" key="4">
    <source>
        <dbReference type="ARBA" id="ARBA00022840"/>
    </source>
</evidence>
<evidence type="ECO:0000313" key="6">
    <source>
        <dbReference type="EMBL" id="EKU93101.1"/>
    </source>
</evidence>
<dbReference type="InterPro" id="IPR027417">
    <property type="entry name" value="P-loop_NTPase"/>
</dbReference>
<dbReference type="EMBL" id="AGXA01000025">
    <property type="protein sequence ID" value="EKU93101.1"/>
    <property type="molecule type" value="Genomic_DNA"/>
</dbReference>
<dbReference type="Gene3D" id="3.40.50.300">
    <property type="entry name" value="P-loop containing nucleotide triphosphate hydrolases"/>
    <property type="match status" value="1"/>
</dbReference>
<keyword evidence="3" id="KW-0547">Nucleotide-binding</keyword>
<dbReference type="InterPro" id="IPR017871">
    <property type="entry name" value="ABC_transporter-like_CS"/>
</dbReference>
<dbReference type="PATRIC" id="fig|883081.3.peg.1355"/>
<proteinExistence type="inferred from homology"/>
<feature type="domain" description="ABC transporter" evidence="5">
    <location>
        <begin position="5"/>
        <end position="203"/>
    </location>
</feature>
<dbReference type="AlphaFoldDB" id="K9EB62"/>
<keyword evidence="4" id="KW-0067">ATP-binding</keyword>
<dbReference type="GO" id="GO:0005524">
    <property type="term" value="F:ATP binding"/>
    <property type="evidence" value="ECO:0007669"/>
    <property type="project" value="UniProtKB-KW"/>
</dbReference>
<evidence type="ECO:0000256" key="3">
    <source>
        <dbReference type="ARBA" id="ARBA00022741"/>
    </source>
</evidence>
<dbReference type="GO" id="GO:0016887">
    <property type="term" value="F:ATP hydrolysis activity"/>
    <property type="evidence" value="ECO:0007669"/>
    <property type="project" value="InterPro"/>
</dbReference>
<sequence length="204" mass="23233">MTYKVTLKNLTKKFGSRVILRDLNLKFDKDHIYLITGKNGCGKSTLLNILSKYDTDYEGDYESNGLRIAYLLQDDLLFRNLTVEDNLNLQIMAEGKEPDPTMIKILAGKLGLLDLLDRNVSQLSGGEKKKVAIGQLILKEADLVLLDEPTANIQKEYAQDLIDFIYEEFKGKILVIASHDKLKEPRDREMIKIKLEDGMAYYGI</sequence>
<dbReference type="eggNOG" id="COG1131">
    <property type="taxonomic scope" value="Bacteria"/>
</dbReference>
<gene>
    <name evidence="6" type="ORF">HMPREF9698_01178</name>
</gene>
<comment type="similarity">
    <text evidence="1">Belongs to the ABC transporter superfamily.</text>
</comment>
<dbReference type="PROSITE" id="PS00211">
    <property type="entry name" value="ABC_TRANSPORTER_1"/>
    <property type="match status" value="1"/>
</dbReference>
<dbReference type="PROSITE" id="PS50893">
    <property type="entry name" value="ABC_TRANSPORTER_2"/>
    <property type="match status" value="1"/>
</dbReference>
<comment type="caution">
    <text evidence="6">The sequence shown here is derived from an EMBL/GenBank/DDBJ whole genome shotgun (WGS) entry which is preliminary data.</text>
</comment>
<dbReference type="PANTHER" id="PTHR42734">
    <property type="entry name" value="METAL TRANSPORT SYSTEM ATP-BINDING PROTEIN TM_0124-RELATED"/>
    <property type="match status" value="1"/>
</dbReference>
<dbReference type="PANTHER" id="PTHR42734:SF17">
    <property type="entry name" value="METAL TRANSPORT SYSTEM ATP-BINDING PROTEIN TM_0124-RELATED"/>
    <property type="match status" value="1"/>
</dbReference>
<evidence type="ECO:0000259" key="5">
    <source>
        <dbReference type="PROSITE" id="PS50893"/>
    </source>
</evidence>
<evidence type="ECO:0000313" key="7">
    <source>
        <dbReference type="Proteomes" id="UP000009875"/>
    </source>
</evidence>
<organism evidence="6 7">
    <name type="scientific">Alloiococcus otitis ATCC 51267</name>
    <dbReference type="NCBI Taxonomy" id="883081"/>
    <lineage>
        <taxon>Bacteria</taxon>
        <taxon>Bacillati</taxon>
        <taxon>Bacillota</taxon>
        <taxon>Bacilli</taxon>
        <taxon>Lactobacillales</taxon>
        <taxon>Carnobacteriaceae</taxon>
        <taxon>Alloiococcus</taxon>
    </lineage>
</organism>
<dbReference type="SMART" id="SM00382">
    <property type="entry name" value="AAA"/>
    <property type="match status" value="1"/>
</dbReference>
<accession>K9EB62</accession>
<keyword evidence="2" id="KW-0813">Transport</keyword>
<dbReference type="InterPro" id="IPR003439">
    <property type="entry name" value="ABC_transporter-like_ATP-bd"/>
</dbReference>
<dbReference type="RefSeq" id="WP_003778698.1">
    <property type="nucleotide sequence ID" value="NZ_JH992961.1"/>
</dbReference>
<protein>
    <recommendedName>
        <fullName evidence="5">ABC transporter domain-containing protein</fullName>
    </recommendedName>
</protein>
<reference evidence="6 7" key="1">
    <citation type="submission" date="2012-09" db="EMBL/GenBank/DDBJ databases">
        <title>The Genome Sequence of Alloiococcus otitis ATCC 51267.</title>
        <authorList>
            <consortium name="The Broad Institute Genome Sequencing Platform"/>
            <person name="Earl A."/>
            <person name="Ward D."/>
            <person name="Feldgarden M."/>
            <person name="Gevers D."/>
            <person name="Huys G."/>
            <person name="Walker B."/>
            <person name="Young S.K."/>
            <person name="Zeng Q."/>
            <person name="Gargeya S."/>
            <person name="Fitzgerald M."/>
            <person name="Haas B."/>
            <person name="Abouelleil A."/>
            <person name="Alvarado L."/>
            <person name="Arachchi H.M."/>
            <person name="Berlin A.M."/>
            <person name="Chapman S.B."/>
            <person name="Goldberg J."/>
            <person name="Griggs A."/>
            <person name="Gujja S."/>
            <person name="Hansen M."/>
            <person name="Howarth C."/>
            <person name="Imamovic A."/>
            <person name="Larimer J."/>
            <person name="McCowen C."/>
            <person name="Montmayeur A."/>
            <person name="Murphy C."/>
            <person name="Neiman D."/>
            <person name="Pearson M."/>
            <person name="Priest M."/>
            <person name="Roberts A."/>
            <person name="Saif S."/>
            <person name="Shea T."/>
            <person name="Sisk P."/>
            <person name="Sykes S."/>
            <person name="Wortman J."/>
            <person name="Nusbaum C."/>
            <person name="Birren B."/>
        </authorList>
    </citation>
    <scope>NUCLEOTIDE SEQUENCE [LARGE SCALE GENOMIC DNA]</scope>
    <source>
        <strain evidence="6 7">ATCC 51267</strain>
    </source>
</reference>
<name>K9EB62_9LACT</name>
<dbReference type="InterPro" id="IPR050153">
    <property type="entry name" value="Metal_Ion_Import_ABC"/>
</dbReference>
<evidence type="ECO:0000256" key="1">
    <source>
        <dbReference type="ARBA" id="ARBA00005417"/>
    </source>
</evidence>
<dbReference type="Pfam" id="PF00005">
    <property type="entry name" value="ABC_tran"/>
    <property type="match status" value="1"/>
</dbReference>
<keyword evidence="7" id="KW-1185">Reference proteome</keyword>
<dbReference type="STRING" id="883081.HMPREF9698_01178"/>
<dbReference type="InterPro" id="IPR003593">
    <property type="entry name" value="AAA+_ATPase"/>
</dbReference>
<dbReference type="Proteomes" id="UP000009875">
    <property type="component" value="Unassembled WGS sequence"/>
</dbReference>
<dbReference type="OrthoDB" id="9791546at2"/>
<dbReference type="SUPFAM" id="SSF52540">
    <property type="entry name" value="P-loop containing nucleoside triphosphate hydrolases"/>
    <property type="match status" value="1"/>
</dbReference>
<evidence type="ECO:0000256" key="2">
    <source>
        <dbReference type="ARBA" id="ARBA00022448"/>
    </source>
</evidence>
<dbReference type="HOGENOM" id="CLU_000604_1_22_9"/>